<dbReference type="Proteomes" id="UP000694562">
    <property type="component" value="Unplaced"/>
</dbReference>
<organism evidence="15 16">
    <name type="scientific">Falco tinnunculus</name>
    <name type="common">Common kestrel</name>
    <dbReference type="NCBI Taxonomy" id="100819"/>
    <lineage>
        <taxon>Eukaryota</taxon>
        <taxon>Metazoa</taxon>
        <taxon>Chordata</taxon>
        <taxon>Craniata</taxon>
        <taxon>Vertebrata</taxon>
        <taxon>Euteleostomi</taxon>
        <taxon>Archelosauria</taxon>
        <taxon>Archosauria</taxon>
        <taxon>Dinosauria</taxon>
        <taxon>Saurischia</taxon>
        <taxon>Theropoda</taxon>
        <taxon>Coelurosauria</taxon>
        <taxon>Aves</taxon>
        <taxon>Neognathae</taxon>
        <taxon>Neoaves</taxon>
        <taxon>Telluraves</taxon>
        <taxon>Australaves</taxon>
        <taxon>Falconiformes</taxon>
        <taxon>Falconidae</taxon>
        <taxon>Falco</taxon>
    </lineage>
</organism>
<dbReference type="OMA" id="HKQCLIK"/>
<evidence type="ECO:0000259" key="14">
    <source>
        <dbReference type="PROSITE" id="PS50026"/>
    </source>
</evidence>
<protein>
    <recommendedName>
        <fullName evidence="17">Mucin-13</fullName>
    </recommendedName>
</protein>
<dbReference type="GO" id="GO:0005886">
    <property type="term" value="C:plasma membrane"/>
    <property type="evidence" value="ECO:0007669"/>
    <property type="project" value="UniProtKB-SubCell"/>
</dbReference>
<dbReference type="Gene3D" id="2.10.25.10">
    <property type="entry name" value="Laminin"/>
    <property type="match status" value="1"/>
</dbReference>
<keyword evidence="11" id="KW-0812">Transmembrane</keyword>
<evidence type="ECO:0000256" key="6">
    <source>
        <dbReference type="ARBA" id="ARBA00023136"/>
    </source>
</evidence>
<feature type="domain" description="EGF-like" evidence="14">
    <location>
        <begin position="50"/>
        <end position="89"/>
    </location>
</feature>
<dbReference type="InterPro" id="IPR000082">
    <property type="entry name" value="SEA_dom"/>
</dbReference>
<keyword evidence="16" id="KW-1185">Reference proteome</keyword>
<comment type="caution">
    <text evidence="9">Lacks conserved residue(s) required for the propagation of feature annotation.</text>
</comment>
<keyword evidence="2" id="KW-1003">Cell membrane</keyword>
<feature type="domain" description="SEA" evidence="13">
    <location>
        <begin position="90"/>
        <end position="207"/>
    </location>
</feature>
<reference evidence="15" key="2">
    <citation type="submission" date="2025-09" db="UniProtKB">
        <authorList>
            <consortium name="Ensembl"/>
        </authorList>
    </citation>
    <scope>IDENTIFICATION</scope>
</reference>
<dbReference type="AlphaFoldDB" id="A0A8C4TQY8"/>
<feature type="signal peptide" evidence="12">
    <location>
        <begin position="1"/>
        <end position="20"/>
    </location>
</feature>
<evidence type="ECO:0000256" key="4">
    <source>
        <dbReference type="ARBA" id="ARBA00022729"/>
    </source>
</evidence>
<reference evidence="15" key="1">
    <citation type="submission" date="2025-08" db="UniProtKB">
        <authorList>
            <consortium name="Ensembl"/>
        </authorList>
    </citation>
    <scope>IDENTIFICATION</scope>
</reference>
<feature type="region of interest" description="Disordered" evidence="10">
    <location>
        <begin position="340"/>
        <end position="404"/>
    </location>
</feature>
<evidence type="ECO:0000256" key="12">
    <source>
        <dbReference type="SAM" id="SignalP"/>
    </source>
</evidence>
<keyword evidence="6 11" id="KW-0472">Membrane</keyword>
<evidence type="ECO:0000256" key="11">
    <source>
        <dbReference type="SAM" id="Phobius"/>
    </source>
</evidence>
<evidence type="ECO:0000256" key="3">
    <source>
        <dbReference type="ARBA" id="ARBA00022536"/>
    </source>
</evidence>
<keyword evidence="7" id="KW-1015">Disulfide bond</keyword>
<evidence type="ECO:0000259" key="13">
    <source>
        <dbReference type="PROSITE" id="PS50024"/>
    </source>
</evidence>
<keyword evidence="3 9" id="KW-0245">EGF-like domain</keyword>
<evidence type="ECO:0000256" key="5">
    <source>
        <dbReference type="ARBA" id="ARBA00022737"/>
    </source>
</evidence>
<feature type="compositionally biased region" description="Polar residues" evidence="10">
    <location>
        <begin position="347"/>
        <end position="368"/>
    </location>
</feature>
<proteinExistence type="predicted"/>
<dbReference type="Ensembl" id="ENSFTIT00000002373.1">
    <property type="protein sequence ID" value="ENSFTIP00000002257.1"/>
    <property type="gene ID" value="ENSFTIG00000001594.1"/>
</dbReference>
<feature type="transmembrane region" description="Helical" evidence="11">
    <location>
        <begin position="291"/>
        <end position="316"/>
    </location>
</feature>
<evidence type="ECO:0000256" key="10">
    <source>
        <dbReference type="SAM" id="MobiDB-lite"/>
    </source>
</evidence>
<feature type="region of interest" description="Disordered" evidence="10">
    <location>
        <begin position="24"/>
        <end position="44"/>
    </location>
</feature>
<keyword evidence="5" id="KW-0677">Repeat</keyword>
<evidence type="ECO:0000256" key="1">
    <source>
        <dbReference type="ARBA" id="ARBA00004236"/>
    </source>
</evidence>
<evidence type="ECO:0000313" key="16">
    <source>
        <dbReference type="Proteomes" id="UP000694562"/>
    </source>
</evidence>
<feature type="chain" id="PRO_5034975495" description="Mucin-13" evidence="12">
    <location>
        <begin position="21"/>
        <end position="404"/>
    </location>
</feature>
<keyword evidence="4 12" id="KW-0732">Signal</keyword>
<sequence>MRRCVFLAVLLSLVLSLLKGNNPEASSTLPGTTPATPAVDTASSSTTAPEEDFCSGDPCGKALAKCIALNSSFICQCQYGFYYSNKDCYRGKIFPGVITLKRLYSSSLQIVNSAQYEEVYENITVLFQNAFQGLTGFAQTVIVEIQPLREIRADVSVRVTVINLFTENSTVNNDTVSSAINTATEYLTYVSHYTATTYCAVFLCDDQTTDCEEGQFPKCTCKSSFSKTEWDDRSCSVCSKDCSAEENEYCVKEENGVPTCKCKPDFEKKDQKCVPCPIGYSGENCKDNSELILIIVGTVLGAVILCLVIAISVVSVRARHKQDPEKKSLIKSGYSKKNTFDADDRQTTMFPRVQTTSGHANPGYQPNNPYEMRSANRRRFPERDYDDLYEVSREPEGFRMQSRY</sequence>
<accession>A0A8C4TQY8</accession>
<name>A0A8C4TQY8_FALTI</name>
<dbReference type="SMART" id="SM00181">
    <property type="entry name" value="EGF"/>
    <property type="match status" value="3"/>
</dbReference>
<dbReference type="PANTHER" id="PTHR24037">
    <property type="entry name" value="HEART DEVELOPMENT PROTEIN WITH EGF-LIKE DOMAINS 1"/>
    <property type="match status" value="1"/>
</dbReference>
<keyword evidence="8" id="KW-0325">Glycoprotein</keyword>
<keyword evidence="11" id="KW-1133">Transmembrane helix</keyword>
<dbReference type="InterPro" id="IPR000742">
    <property type="entry name" value="EGF"/>
</dbReference>
<evidence type="ECO:0008006" key="17">
    <source>
        <dbReference type="Google" id="ProtNLM"/>
    </source>
</evidence>
<dbReference type="PROSITE" id="PS01186">
    <property type="entry name" value="EGF_2"/>
    <property type="match status" value="1"/>
</dbReference>
<evidence type="ECO:0000256" key="9">
    <source>
        <dbReference type="PROSITE-ProRule" id="PRU00076"/>
    </source>
</evidence>
<dbReference type="PROSITE" id="PS50026">
    <property type="entry name" value="EGF_3"/>
    <property type="match status" value="1"/>
</dbReference>
<evidence type="ECO:0000256" key="7">
    <source>
        <dbReference type="ARBA" id="ARBA00023157"/>
    </source>
</evidence>
<comment type="subcellular location">
    <subcellularLocation>
        <location evidence="1">Cell membrane</location>
    </subcellularLocation>
</comment>
<dbReference type="OrthoDB" id="8938333at2759"/>
<evidence type="ECO:0000256" key="2">
    <source>
        <dbReference type="ARBA" id="ARBA00022475"/>
    </source>
</evidence>
<dbReference type="PROSITE" id="PS50024">
    <property type="entry name" value="SEA"/>
    <property type="match status" value="1"/>
</dbReference>
<evidence type="ECO:0000313" key="15">
    <source>
        <dbReference type="Ensembl" id="ENSFTIP00000002257.1"/>
    </source>
</evidence>
<dbReference type="PANTHER" id="PTHR24037:SF10">
    <property type="entry name" value="MUCIN-13"/>
    <property type="match status" value="1"/>
</dbReference>
<evidence type="ECO:0000256" key="8">
    <source>
        <dbReference type="ARBA" id="ARBA00023180"/>
    </source>
</evidence>